<dbReference type="PANTHER" id="PTHR47963:SF9">
    <property type="entry name" value="CRISPR-ASSOCIATED ENDONUCLEASE_HELICASE CAS3"/>
    <property type="match status" value="1"/>
</dbReference>
<keyword evidence="8" id="KW-0067">ATP-binding</keyword>
<keyword evidence="4" id="KW-0479">Metal-binding</keyword>
<evidence type="ECO:0000256" key="4">
    <source>
        <dbReference type="ARBA" id="ARBA00022723"/>
    </source>
</evidence>
<dbReference type="InterPro" id="IPR011545">
    <property type="entry name" value="DEAD/DEAH_box_helicase_dom"/>
</dbReference>
<dbReference type="CDD" id="cd09641">
    <property type="entry name" value="Cas3''_I"/>
    <property type="match status" value="1"/>
</dbReference>
<name>A0A7W9LYU9_9PSEU</name>
<dbReference type="GO" id="GO:0046872">
    <property type="term" value="F:metal ion binding"/>
    <property type="evidence" value="ECO:0007669"/>
    <property type="project" value="UniProtKB-KW"/>
</dbReference>
<evidence type="ECO:0000256" key="7">
    <source>
        <dbReference type="ARBA" id="ARBA00022806"/>
    </source>
</evidence>
<dbReference type="InterPro" id="IPR006483">
    <property type="entry name" value="CRISPR-assoc_Cas3_HD"/>
</dbReference>
<evidence type="ECO:0000259" key="10">
    <source>
        <dbReference type="PROSITE" id="PS51192"/>
    </source>
</evidence>
<comment type="similarity">
    <text evidence="1">In the N-terminal section; belongs to the CRISPR-associated nuclease Cas3-HD family.</text>
</comment>
<dbReference type="GO" id="GO:0051607">
    <property type="term" value="P:defense response to virus"/>
    <property type="evidence" value="ECO:0007669"/>
    <property type="project" value="UniProtKB-KW"/>
</dbReference>
<keyword evidence="3" id="KW-0540">Nuclease</keyword>
<dbReference type="NCBIfam" id="TIGR01587">
    <property type="entry name" value="cas3_core"/>
    <property type="match status" value="1"/>
</dbReference>
<evidence type="ECO:0000256" key="5">
    <source>
        <dbReference type="ARBA" id="ARBA00022741"/>
    </source>
</evidence>
<dbReference type="GO" id="GO:0004519">
    <property type="term" value="F:endonuclease activity"/>
    <property type="evidence" value="ECO:0007669"/>
    <property type="project" value="UniProtKB-KW"/>
</dbReference>
<proteinExistence type="inferred from homology"/>
<dbReference type="Pfam" id="PF18019">
    <property type="entry name" value="Cas3_HD"/>
    <property type="match status" value="1"/>
</dbReference>
<feature type="domain" description="HD Cas3-type" evidence="11">
    <location>
        <begin position="15"/>
        <end position="220"/>
    </location>
</feature>
<dbReference type="AlphaFoldDB" id="A0A7W9LYU9"/>
<dbReference type="SMART" id="SM00490">
    <property type="entry name" value="HELICc"/>
    <property type="match status" value="1"/>
</dbReference>
<dbReference type="PROSITE" id="PS51192">
    <property type="entry name" value="HELICASE_ATP_BIND_1"/>
    <property type="match status" value="1"/>
</dbReference>
<dbReference type="NCBIfam" id="TIGR01596">
    <property type="entry name" value="cas3_HD"/>
    <property type="match status" value="1"/>
</dbReference>
<dbReference type="CDD" id="cd17930">
    <property type="entry name" value="DEXHc_cas3"/>
    <property type="match status" value="1"/>
</dbReference>
<dbReference type="InterPro" id="IPR038257">
    <property type="entry name" value="CRISPR-assoc_Cas3_HD_sf"/>
</dbReference>
<dbReference type="InterPro" id="IPR027417">
    <property type="entry name" value="P-loop_NTPase"/>
</dbReference>
<keyword evidence="12" id="KW-0255">Endonuclease</keyword>
<evidence type="ECO:0000313" key="12">
    <source>
        <dbReference type="EMBL" id="MBB5801235.1"/>
    </source>
</evidence>
<organism evidence="12 13">
    <name type="scientific">Saccharothrix ecbatanensis</name>
    <dbReference type="NCBI Taxonomy" id="1105145"/>
    <lineage>
        <taxon>Bacteria</taxon>
        <taxon>Bacillati</taxon>
        <taxon>Actinomycetota</taxon>
        <taxon>Actinomycetes</taxon>
        <taxon>Pseudonocardiales</taxon>
        <taxon>Pseudonocardiaceae</taxon>
        <taxon>Saccharothrix</taxon>
    </lineage>
</organism>
<dbReference type="GO" id="GO:0003724">
    <property type="term" value="F:RNA helicase activity"/>
    <property type="evidence" value="ECO:0007669"/>
    <property type="project" value="TreeGrafter"/>
</dbReference>
<dbReference type="EC" id="3.1.-.-" evidence="12"/>
<dbReference type="Pfam" id="PF00270">
    <property type="entry name" value="DEAD"/>
    <property type="match status" value="1"/>
</dbReference>
<reference evidence="12 13" key="1">
    <citation type="submission" date="2020-08" db="EMBL/GenBank/DDBJ databases">
        <title>Sequencing the genomes of 1000 actinobacteria strains.</title>
        <authorList>
            <person name="Klenk H.-P."/>
        </authorList>
    </citation>
    <scope>NUCLEOTIDE SEQUENCE [LARGE SCALE GENOMIC DNA]</scope>
    <source>
        <strain evidence="12 13">DSM 45486</strain>
    </source>
</reference>
<dbReference type="Gene3D" id="3.40.50.300">
    <property type="entry name" value="P-loop containing nucleotide triphosphate hydrolases"/>
    <property type="match status" value="2"/>
</dbReference>
<evidence type="ECO:0000256" key="3">
    <source>
        <dbReference type="ARBA" id="ARBA00022722"/>
    </source>
</evidence>
<dbReference type="InterPro" id="IPR014001">
    <property type="entry name" value="Helicase_ATP-bd"/>
</dbReference>
<evidence type="ECO:0000256" key="8">
    <source>
        <dbReference type="ARBA" id="ARBA00022840"/>
    </source>
</evidence>
<dbReference type="InterPro" id="IPR050547">
    <property type="entry name" value="DEAD_box_RNA_helicases"/>
</dbReference>
<dbReference type="Gene3D" id="1.10.3210.30">
    <property type="match status" value="1"/>
</dbReference>
<dbReference type="InterPro" id="IPR001650">
    <property type="entry name" value="Helicase_C-like"/>
</dbReference>
<dbReference type="InterPro" id="IPR006474">
    <property type="entry name" value="Helicase_Cas3_CRISPR-ass_core"/>
</dbReference>
<keyword evidence="9" id="KW-0051">Antiviral defense</keyword>
<feature type="domain" description="Helicase ATP-binding" evidence="10">
    <location>
        <begin position="288"/>
        <end position="489"/>
    </location>
</feature>
<accession>A0A7W9LYU9</accession>
<keyword evidence="7 12" id="KW-0347">Helicase</keyword>
<evidence type="ECO:0000256" key="2">
    <source>
        <dbReference type="ARBA" id="ARBA00009046"/>
    </source>
</evidence>
<comment type="caution">
    <text evidence="12">The sequence shown here is derived from an EMBL/GenBank/DDBJ whole genome shotgun (WGS) entry which is preliminary data.</text>
</comment>
<dbReference type="SUPFAM" id="SSF52540">
    <property type="entry name" value="P-loop containing nucleoside triphosphate hydrolases"/>
    <property type="match status" value="1"/>
</dbReference>
<dbReference type="GO" id="GO:0003723">
    <property type="term" value="F:RNA binding"/>
    <property type="evidence" value="ECO:0007669"/>
    <property type="project" value="TreeGrafter"/>
</dbReference>
<dbReference type="EC" id="3.6.4.-" evidence="12"/>
<gene>
    <name evidence="12" type="ORF">F4560_001003</name>
</gene>
<sequence>MGMPPVWGAWGKWSRGRSPHPLVCHLIDTALVARELLPRLLGPRCLAVLRAAFRPLGDADGWIAVLCGIHDLGKYSPTFQGIKAELAAERLGPEAAPDVHFVCKLDGVQRLDVPHGLLTALHVKDMLASWGVDTVVASDIAVVLGGHHGYFPKGSAVAQARTARNDHGGQKWARWRDAMVLQVVDHLGLGDPRTLPWSQVEFGIVAAVSLAGLTTVSDWIASDESNYKSPDGPFDLAEYVRVARPRAVDAVVKAGVQRWTPPVDTSFRGLNPTAPDVRPVQVVAERLAADRRGPTMVVVEAPTGEGKTLLAFQVATTLVRNLELSGVYVGMPTKATSNQVLDEFEALLERIGDTTGVHLVHSDARAHLAERDTEPSDVGRDDPHDGDAAAREWFTRKKSLLASLGIGTVDQVVRAGIRSGHGFVRLAGLSGKVVVFDEVHAYGVHMSTLLDRLLMWLGRLGVSVVMLSATLPTRRRDELVRAWQAGLTGRRSGMVAAVPACEGYPRVTVAGEDGVAVQEAGVSMINQGRDVVLDHPVPAEQVVSWLLDQARSGRGVAAVHNTVARAKRTYEEVDAAVARLPEEYFAEGVRPVVKLIHGQMDRVERSDVEEWLRRGFGPRGSRAPAIVVGTQVLEQSLDLDFDAMLIDLAPMDLVIQRAGRVHRHNRKQRGPLLLGITGVTDTDGAPVFPPHVHTIYSRYILLRTWALLRHRTVIRCPREVPALVDTVYGPAEAVTCPSGWETTWRQAEAAHRAHGHRQVDRAANLYLPVPVGEVALEQLSEQPQDPRRTREGKGNR</sequence>
<keyword evidence="5" id="KW-0547">Nucleotide-binding</keyword>
<dbReference type="PROSITE" id="PS51643">
    <property type="entry name" value="HD_CAS3"/>
    <property type="match status" value="1"/>
</dbReference>
<dbReference type="GO" id="GO:0005524">
    <property type="term" value="F:ATP binding"/>
    <property type="evidence" value="ECO:0007669"/>
    <property type="project" value="UniProtKB-KW"/>
</dbReference>
<evidence type="ECO:0000256" key="9">
    <source>
        <dbReference type="ARBA" id="ARBA00023118"/>
    </source>
</evidence>
<comment type="similarity">
    <text evidence="2">In the central section; belongs to the CRISPR-associated helicase Cas3 family.</text>
</comment>
<evidence type="ECO:0000256" key="6">
    <source>
        <dbReference type="ARBA" id="ARBA00022801"/>
    </source>
</evidence>
<dbReference type="Proteomes" id="UP000552097">
    <property type="component" value="Unassembled WGS sequence"/>
</dbReference>
<keyword evidence="13" id="KW-1185">Reference proteome</keyword>
<evidence type="ECO:0000256" key="1">
    <source>
        <dbReference type="ARBA" id="ARBA00006847"/>
    </source>
</evidence>
<evidence type="ECO:0000313" key="13">
    <source>
        <dbReference type="Proteomes" id="UP000552097"/>
    </source>
</evidence>
<protein>
    <submittedName>
        <fullName evidence="12">CRISPR-associated endonuclease/helicase Cas3</fullName>
        <ecNumber evidence="12">3.1.-.-</ecNumber>
        <ecNumber evidence="12">3.6.4.-</ecNumber>
    </submittedName>
</protein>
<dbReference type="GO" id="GO:0016787">
    <property type="term" value="F:hydrolase activity"/>
    <property type="evidence" value="ECO:0007669"/>
    <property type="project" value="UniProtKB-KW"/>
</dbReference>
<evidence type="ECO:0000259" key="11">
    <source>
        <dbReference type="PROSITE" id="PS51643"/>
    </source>
</evidence>
<dbReference type="EMBL" id="JACHMO010000001">
    <property type="protein sequence ID" value="MBB5801235.1"/>
    <property type="molecule type" value="Genomic_DNA"/>
</dbReference>
<keyword evidence="6 12" id="KW-0378">Hydrolase</keyword>
<dbReference type="Pfam" id="PF22590">
    <property type="entry name" value="Cas3-like_C_2"/>
    <property type="match status" value="1"/>
</dbReference>
<dbReference type="InterPro" id="IPR054712">
    <property type="entry name" value="Cas3-like_dom"/>
</dbReference>
<dbReference type="PANTHER" id="PTHR47963">
    <property type="entry name" value="DEAD-BOX ATP-DEPENDENT RNA HELICASE 47, MITOCHONDRIAL"/>
    <property type="match status" value="1"/>
</dbReference>